<dbReference type="GO" id="GO:0008233">
    <property type="term" value="F:peptidase activity"/>
    <property type="evidence" value="ECO:0007669"/>
    <property type="project" value="UniProtKB-KW"/>
</dbReference>
<dbReference type="AlphaFoldDB" id="A0A392UL99"/>
<sequence>VIDVAGDGHCGFRAVSGLLDQSVDSYDTIRLELGEELNKNRQGYTSMFGTEKRLNDVEYALTPAGIGYTDKWMMMPDM</sequence>
<dbReference type="CDD" id="cd22744">
    <property type="entry name" value="OTU"/>
    <property type="match status" value="1"/>
</dbReference>
<dbReference type="GO" id="GO:0006508">
    <property type="term" value="P:proteolysis"/>
    <property type="evidence" value="ECO:0007669"/>
    <property type="project" value="UniProtKB-KW"/>
</dbReference>
<organism evidence="1 2">
    <name type="scientific">Trifolium medium</name>
    <dbReference type="NCBI Taxonomy" id="97028"/>
    <lineage>
        <taxon>Eukaryota</taxon>
        <taxon>Viridiplantae</taxon>
        <taxon>Streptophyta</taxon>
        <taxon>Embryophyta</taxon>
        <taxon>Tracheophyta</taxon>
        <taxon>Spermatophyta</taxon>
        <taxon>Magnoliopsida</taxon>
        <taxon>eudicotyledons</taxon>
        <taxon>Gunneridae</taxon>
        <taxon>Pentapetalae</taxon>
        <taxon>rosids</taxon>
        <taxon>fabids</taxon>
        <taxon>Fabales</taxon>
        <taxon>Fabaceae</taxon>
        <taxon>Papilionoideae</taxon>
        <taxon>50 kb inversion clade</taxon>
        <taxon>NPAAA clade</taxon>
        <taxon>Hologalegina</taxon>
        <taxon>IRL clade</taxon>
        <taxon>Trifolieae</taxon>
        <taxon>Trifolium</taxon>
    </lineage>
</organism>
<proteinExistence type="predicted"/>
<evidence type="ECO:0000313" key="1">
    <source>
        <dbReference type="EMBL" id="MCI73226.1"/>
    </source>
</evidence>
<keyword evidence="1" id="KW-0378">Hydrolase</keyword>
<dbReference type="Gene3D" id="3.90.70.80">
    <property type="match status" value="1"/>
</dbReference>
<reference evidence="1 2" key="1">
    <citation type="journal article" date="2018" name="Front. Plant Sci.">
        <title>Red Clover (Trifolium pratense) and Zigzag Clover (T. medium) - A Picture of Genomic Similarities and Differences.</title>
        <authorList>
            <person name="Dluhosova J."/>
            <person name="Istvanek J."/>
            <person name="Nedelnik J."/>
            <person name="Repkova J."/>
        </authorList>
    </citation>
    <scope>NUCLEOTIDE SEQUENCE [LARGE SCALE GENOMIC DNA]</scope>
    <source>
        <strain evidence="2">cv. 10/8</strain>
        <tissue evidence="1">Leaf</tissue>
    </source>
</reference>
<feature type="non-terminal residue" evidence="1">
    <location>
        <position position="1"/>
    </location>
</feature>
<evidence type="ECO:0000313" key="2">
    <source>
        <dbReference type="Proteomes" id="UP000265520"/>
    </source>
</evidence>
<protein>
    <submittedName>
        <fullName evidence="1">OTU-like cysteine protease</fullName>
    </submittedName>
</protein>
<dbReference type="EMBL" id="LXQA010833943">
    <property type="protein sequence ID" value="MCI73226.1"/>
    <property type="molecule type" value="Genomic_DNA"/>
</dbReference>
<keyword evidence="1" id="KW-0645">Protease</keyword>
<accession>A0A392UL99</accession>
<name>A0A392UL99_9FABA</name>
<keyword evidence="2" id="KW-1185">Reference proteome</keyword>
<feature type="non-terminal residue" evidence="1">
    <location>
        <position position="78"/>
    </location>
</feature>
<comment type="caution">
    <text evidence="1">The sequence shown here is derived from an EMBL/GenBank/DDBJ whole genome shotgun (WGS) entry which is preliminary data.</text>
</comment>
<dbReference type="Proteomes" id="UP000265520">
    <property type="component" value="Unassembled WGS sequence"/>
</dbReference>